<reference evidence="6 7" key="2">
    <citation type="journal article" date="2010" name="Nucleic Acids Res.">
        <title>BeetleBase in 2010: revisions to provide comprehensive genomic information for Tribolium castaneum.</title>
        <authorList>
            <person name="Kim H.S."/>
            <person name="Murphy T."/>
            <person name="Xia J."/>
            <person name="Caragea D."/>
            <person name="Park Y."/>
            <person name="Beeman R.W."/>
            <person name="Lorenzen M.D."/>
            <person name="Butcher S."/>
            <person name="Manak J.R."/>
            <person name="Brown S.J."/>
        </authorList>
    </citation>
    <scope>GENOME REANNOTATION</scope>
    <source>
        <strain evidence="6 7">Georgia GA2</strain>
    </source>
</reference>
<proteinExistence type="inferred from homology"/>
<dbReference type="GO" id="GO:0006508">
    <property type="term" value="P:proteolysis"/>
    <property type="evidence" value="ECO:0007669"/>
    <property type="project" value="UniProtKB-KW"/>
</dbReference>
<dbReference type="OMA" id="GFYFEYL"/>
<dbReference type="KEGG" id="tca:656873"/>
<dbReference type="PANTHER" id="PTHR46468">
    <property type="entry name" value="SENTRIN-SPECIFIC PROTEASE 8"/>
    <property type="match status" value="1"/>
</dbReference>
<dbReference type="Gene3D" id="3.40.395.10">
    <property type="entry name" value="Adenoviral Proteinase, Chain A"/>
    <property type="match status" value="1"/>
</dbReference>
<evidence type="ECO:0000256" key="4">
    <source>
        <dbReference type="ARBA" id="ARBA00022807"/>
    </source>
</evidence>
<evidence type="ECO:0000313" key="7">
    <source>
        <dbReference type="Proteomes" id="UP000007266"/>
    </source>
</evidence>
<evidence type="ECO:0000256" key="1">
    <source>
        <dbReference type="ARBA" id="ARBA00005234"/>
    </source>
</evidence>
<dbReference type="InterPro" id="IPR003653">
    <property type="entry name" value="Peptidase_C48_C"/>
</dbReference>
<dbReference type="OrthoDB" id="5065855at2759"/>
<dbReference type="SUPFAM" id="SSF54001">
    <property type="entry name" value="Cysteine proteinases"/>
    <property type="match status" value="1"/>
</dbReference>
<keyword evidence="3" id="KW-0378">Hydrolase</keyword>
<dbReference type="FunCoup" id="D6WYW7">
    <property type="interactions" value="385"/>
</dbReference>
<accession>D6WYW7</accession>
<dbReference type="Proteomes" id="UP000007266">
    <property type="component" value="Linkage group 8"/>
</dbReference>
<organism evidence="6 7">
    <name type="scientific">Tribolium castaneum</name>
    <name type="common">Red flour beetle</name>
    <dbReference type="NCBI Taxonomy" id="7070"/>
    <lineage>
        <taxon>Eukaryota</taxon>
        <taxon>Metazoa</taxon>
        <taxon>Ecdysozoa</taxon>
        <taxon>Arthropoda</taxon>
        <taxon>Hexapoda</taxon>
        <taxon>Insecta</taxon>
        <taxon>Pterygota</taxon>
        <taxon>Neoptera</taxon>
        <taxon>Endopterygota</taxon>
        <taxon>Coleoptera</taxon>
        <taxon>Polyphaga</taxon>
        <taxon>Cucujiformia</taxon>
        <taxon>Tenebrionidae</taxon>
        <taxon>Tenebrionidae incertae sedis</taxon>
        <taxon>Tribolium</taxon>
    </lineage>
</organism>
<dbReference type="PANTHER" id="PTHR46468:SF1">
    <property type="entry name" value="SENTRIN-SPECIFIC PROTEASE 8"/>
    <property type="match status" value="1"/>
</dbReference>
<evidence type="ECO:0000259" key="5">
    <source>
        <dbReference type="PROSITE" id="PS50600"/>
    </source>
</evidence>
<dbReference type="EMBL" id="KQ971363">
    <property type="protein sequence ID" value="EFA07853.1"/>
    <property type="molecule type" value="Genomic_DNA"/>
</dbReference>
<dbReference type="Pfam" id="PF02902">
    <property type="entry name" value="Peptidase_C48"/>
    <property type="match status" value="1"/>
</dbReference>
<reference evidence="6 7" key="1">
    <citation type="journal article" date="2008" name="Nature">
        <title>The genome of the model beetle and pest Tribolium castaneum.</title>
        <authorList>
            <consortium name="Tribolium Genome Sequencing Consortium"/>
            <person name="Richards S."/>
            <person name="Gibbs R.A."/>
            <person name="Weinstock G.M."/>
            <person name="Brown S.J."/>
            <person name="Denell R."/>
            <person name="Beeman R.W."/>
            <person name="Gibbs R."/>
            <person name="Beeman R.W."/>
            <person name="Brown S.J."/>
            <person name="Bucher G."/>
            <person name="Friedrich M."/>
            <person name="Grimmelikhuijzen C.J."/>
            <person name="Klingler M."/>
            <person name="Lorenzen M."/>
            <person name="Richards S."/>
            <person name="Roth S."/>
            <person name="Schroder R."/>
            <person name="Tautz D."/>
            <person name="Zdobnov E.M."/>
            <person name="Muzny D."/>
            <person name="Gibbs R.A."/>
            <person name="Weinstock G.M."/>
            <person name="Attaway T."/>
            <person name="Bell S."/>
            <person name="Buhay C.J."/>
            <person name="Chandrabose M.N."/>
            <person name="Chavez D."/>
            <person name="Clerk-Blankenburg K.P."/>
            <person name="Cree A."/>
            <person name="Dao M."/>
            <person name="Davis C."/>
            <person name="Chacko J."/>
            <person name="Dinh H."/>
            <person name="Dugan-Rocha S."/>
            <person name="Fowler G."/>
            <person name="Garner T.T."/>
            <person name="Garnes J."/>
            <person name="Gnirke A."/>
            <person name="Hawes A."/>
            <person name="Hernandez J."/>
            <person name="Hines S."/>
            <person name="Holder M."/>
            <person name="Hume J."/>
            <person name="Jhangiani S.N."/>
            <person name="Joshi V."/>
            <person name="Khan Z.M."/>
            <person name="Jackson L."/>
            <person name="Kovar C."/>
            <person name="Kowis A."/>
            <person name="Lee S."/>
            <person name="Lewis L.R."/>
            <person name="Margolis J."/>
            <person name="Morgan M."/>
            <person name="Nazareth L.V."/>
            <person name="Nguyen N."/>
            <person name="Okwuonu G."/>
            <person name="Parker D."/>
            <person name="Richards S."/>
            <person name="Ruiz S.J."/>
            <person name="Santibanez J."/>
            <person name="Savard J."/>
            <person name="Scherer S.E."/>
            <person name="Schneider B."/>
            <person name="Sodergren E."/>
            <person name="Tautz D."/>
            <person name="Vattahil S."/>
            <person name="Villasana D."/>
            <person name="White C.S."/>
            <person name="Wright R."/>
            <person name="Park Y."/>
            <person name="Beeman R.W."/>
            <person name="Lord J."/>
            <person name="Oppert B."/>
            <person name="Lorenzen M."/>
            <person name="Brown S."/>
            <person name="Wang L."/>
            <person name="Savard J."/>
            <person name="Tautz D."/>
            <person name="Richards S."/>
            <person name="Weinstock G."/>
            <person name="Gibbs R.A."/>
            <person name="Liu Y."/>
            <person name="Worley K."/>
            <person name="Weinstock G."/>
            <person name="Elsik C.G."/>
            <person name="Reese J.T."/>
            <person name="Elhaik E."/>
            <person name="Landan G."/>
            <person name="Graur D."/>
            <person name="Arensburger P."/>
            <person name="Atkinson P."/>
            <person name="Beeman R.W."/>
            <person name="Beidler J."/>
            <person name="Brown S.J."/>
            <person name="Demuth J.P."/>
            <person name="Drury D.W."/>
            <person name="Du Y.Z."/>
            <person name="Fujiwara H."/>
            <person name="Lorenzen M."/>
            <person name="Maselli V."/>
            <person name="Osanai M."/>
            <person name="Park Y."/>
            <person name="Robertson H.M."/>
            <person name="Tu Z."/>
            <person name="Wang J.J."/>
            <person name="Wang S."/>
            <person name="Richards S."/>
            <person name="Song H."/>
            <person name="Zhang L."/>
            <person name="Sodergren E."/>
            <person name="Werner D."/>
            <person name="Stanke M."/>
            <person name="Morgenstern B."/>
            <person name="Solovyev V."/>
            <person name="Kosarev P."/>
            <person name="Brown G."/>
            <person name="Chen H.C."/>
            <person name="Ermolaeva O."/>
            <person name="Hlavina W."/>
            <person name="Kapustin Y."/>
            <person name="Kiryutin B."/>
            <person name="Kitts P."/>
            <person name="Maglott D."/>
            <person name="Pruitt K."/>
            <person name="Sapojnikov V."/>
            <person name="Souvorov A."/>
            <person name="Mackey A.J."/>
            <person name="Waterhouse R.M."/>
            <person name="Wyder S."/>
            <person name="Zdobnov E.M."/>
            <person name="Zdobnov E.M."/>
            <person name="Wyder S."/>
            <person name="Kriventseva E.V."/>
            <person name="Kadowaki T."/>
            <person name="Bork P."/>
            <person name="Aranda M."/>
            <person name="Bao R."/>
            <person name="Beermann A."/>
            <person name="Berns N."/>
            <person name="Bolognesi R."/>
            <person name="Bonneton F."/>
            <person name="Bopp D."/>
            <person name="Brown S.J."/>
            <person name="Bucher G."/>
            <person name="Butts T."/>
            <person name="Chaumot A."/>
            <person name="Denell R.E."/>
            <person name="Ferrier D.E."/>
            <person name="Friedrich M."/>
            <person name="Gordon C.M."/>
            <person name="Jindra M."/>
            <person name="Klingler M."/>
            <person name="Lan Q."/>
            <person name="Lattorff H.M."/>
            <person name="Laudet V."/>
            <person name="von Levetsow C."/>
            <person name="Liu Z."/>
            <person name="Lutz R."/>
            <person name="Lynch J.A."/>
            <person name="da Fonseca R.N."/>
            <person name="Posnien N."/>
            <person name="Reuter R."/>
            <person name="Roth S."/>
            <person name="Savard J."/>
            <person name="Schinko J.B."/>
            <person name="Schmitt C."/>
            <person name="Schoppmeier M."/>
            <person name="Schroder R."/>
            <person name="Shippy T.D."/>
            <person name="Simonnet F."/>
            <person name="Marques-Souza H."/>
            <person name="Tautz D."/>
            <person name="Tomoyasu Y."/>
            <person name="Trauner J."/>
            <person name="Van der Zee M."/>
            <person name="Vervoort M."/>
            <person name="Wittkopp N."/>
            <person name="Wimmer E.A."/>
            <person name="Yang X."/>
            <person name="Jones A.K."/>
            <person name="Sattelle D.B."/>
            <person name="Ebert P.R."/>
            <person name="Nelson D."/>
            <person name="Scott J.G."/>
            <person name="Beeman R.W."/>
            <person name="Muthukrishnan S."/>
            <person name="Kramer K.J."/>
            <person name="Arakane Y."/>
            <person name="Beeman R.W."/>
            <person name="Zhu Q."/>
            <person name="Hogenkamp D."/>
            <person name="Dixit R."/>
            <person name="Oppert B."/>
            <person name="Jiang H."/>
            <person name="Zou Z."/>
            <person name="Marshall J."/>
            <person name="Elpidina E."/>
            <person name="Vinokurov K."/>
            <person name="Oppert C."/>
            <person name="Zou Z."/>
            <person name="Evans J."/>
            <person name="Lu Z."/>
            <person name="Zhao P."/>
            <person name="Sumathipala N."/>
            <person name="Altincicek B."/>
            <person name="Vilcinskas A."/>
            <person name="Williams M."/>
            <person name="Hultmark D."/>
            <person name="Hetru C."/>
            <person name="Jiang H."/>
            <person name="Grimmelikhuijzen C.J."/>
            <person name="Hauser F."/>
            <person name="Cazzamali G."/>
            <person name="Williamson M."/>
            <person name="Park Y."/>
            <person name="Li B."/>
            <person name="Tanaka Y."/>
            <person name="Predel R."/>
            <person name="Neupert S."/>
            <person name="Schachtner J."/>
            <person name="Verleyen P."/>
            <person name="Raible F."/>
            <person name="Bork P."/>
            <person name="Friedrich M."/>
            <person name="Walden K.K."/>
            <person name="Robertson H.M."/>
            <person name="Angeli S."/>
            <person name="Foret S."/>
            <person name="Bucher G."/>
            <person name="Schuetz S."/>
            <person name="Maleszka R."/>
            <person name="Wimmer E.A."/>
            <person name="Beeman R.W."/>
            <person name="Lorenzen M."/>
            <person name="Tomoyasu Y."/>
            <person name="Miller S.C."/>
            <person name="Grossmann D."/>
            <person name="Bucher G."/>
        </authorList>
    </citation>
    <scope>NUCLEOTIDE SEQUENCE [LARGE SCALE GENOMIC DNA]</scope>
    <source>
        <strain evidence="6 7">Georgia GA2</strain>
    </source>
</reference>
<sequence length="210" mass="24282">MSKDPIVLSYDESLLRKSDVELLQGPHWLNDNIISFYFEYLKNTFKQAPHILFVPPEVTQCVKITPSSQIGIFLDPLDARHRRFIFFALNDNERPQAAGGTHWSLLLFSRPDKTIYHYDSSRGMNREQGENFGRKIFSYFGIEGQFKEERALQQNNGYDCGIYLICNTEHLARHLISYNCVEGYGSNEDLANSVGSMRNQIYNVIEQLKS</sequence>
<dbReference type="GO" id="GO:0008234">
    <property type="term" value="F:cysteine-type peptidase activity"/>
    <property type="evidence" value="ECO:0007669"/>
    <property type="project" value="UniProtKB-KW"/>
</dbReference>
<dbReference type="eggNOG" id="KOG3246">
    <property type="taxonomic scope" value="Eukaryota"/>
</dbReference>
<feature type="domain" description="Ubiquitin-like protease family profile" evidence="5">
    <location>
        <begin position="13"/>
        <end position="171"/>
    </location>
</feature>
<keyword evidence="7" id="KW-1185">Reference proteome</keyword>
<dbReference type="InterPro" id="IPR038765">
    <property type="entry name" value="Papain-like_cys_pep_sf"/>
</dbReference>
<evidence type="ECO:0000256" key="2">
    <source>
        <dbReference type="ARBA" id="ARBA00022670"/>
    </source>
</evidence>
<comment type="similarity">
    <text evidence="1">Belongs to the peptidase C48 family.</text>
</comment>
<dbReference type="PhylomeDB" id="D6WYW7"/>
<protein>
    <submittedName>
        <fullName evidence="6">Sentrin-specific protease 8-like Protein</fullName>
    </submittedName>
</protein>
<dbReference type="GO" id="GO:0000338">
    <property type="term" value="P:protein deneddylation"/>
    <property type="evidence" value="ECO:0000318"/>
    <property type="project" value="GO_Central"/>
</dbReference>
<dbReference type="PROSITE" id="PS50600">
    <property type="entry name" value="ULP_PROTEASE"/>
    <property type="match status" value="1"/>
</dbReference>
<dbReference type="STRING" id="7070.D6WYW7"/>
<dbReference type="GO" id="GO:0019784">
    <property type="term" value="F:deNEDDylase activity"/>
    <property type="evidence" value="ECO:0000318"/>
    <property type="project" value="GO_Central"/>
</dbReference>
<keyword evidence="2 6" id="KW-0645">Protease</keyword>
<evidence type="ECO:0000313" key="6">
    <source>
        <dbReference type="EMBL" id="EFA07853.1"/>
    </source>
</evidence>
<gene>
    <name evidence="6" type="primary">AUGUSTUS-3.0.2_05423</name>
    <name evidence="6" type="ORF">TcasGA2_TC005423</name>
</gene>
<keyword evidence="4" id="KW-0788">Thiol protease</keyword>
<name>D6WYW7_TRICA</name>
<dbReference type="InParanoid" id="D6WYW7"/>
<evidence type="ECO:0000256" key="3">
    <source>
        <dbReference type="ARBA" id="ARBA00022801"/>
    </source>
</evidence>
<dbReference type="HOGENOM" id="CLU_043678_3_1_1"/>
<dbReference type="AlphaFoldDB" id="D6WYW7"/>
<dbReference type="InterPro" id="IPR044613">
    <property type="entry name" value="Nep1/2-like"/>
</dbReference>